<sequence>MTQRHPTLSCGRATLRSSAAKMSKTSLRSPPGCLPTAQSQQRRRDLLASAGPTHSWSAQMRAQRRRVMEERTTINPGRHGVRQHNTHCRGRKKMALRSLCGRRQFHVKV</sequence>
<organism evidence="2 3">
    <name type="scientific">Ameca splendens</name>
    <dbReference type="NCBI Taxonomy" id="208324"/>
    <lineage>
        <taxon>Eukaryota</taxon>
        <taxon>Metazoa</taxon>
        <taxon>Chordata</taxon>
        <taxon>Craniata</taxon>
        <taxon>Vertebrata</taxon>
        <taxon>Euteleostomi</taxon>
        <taxon>Actinopterygii</taxon>
        <taxon>Neopterygii</taxon>
        <taxon>Teleostei</taxon>
        <taxon>Neoteleostei</taxon>
        <taxon>Acanthomorphata</taxon>
        <taxon>Ovalentaria</taxon>
        <taxon>Atherinomorphae</taxon>
        <taxon>Cyprinodontiformes</taxon>
        <taxon>Goodeidae</taxon>
        <taxon>Ameca</taxon>
    </lineage>
</organism>
<protein>
    <submittedName>
        <fullName evidence="2">Uncharacterized protein</fullName>
    </submittedName>
</protein>
<proteinExistence type="predicted"/>
<accession>A0ABV0XN25</accession>
<evidence type="ECO:0000313" key="3">
    <source>
        <dbReference type="Proteomes" id="UP001469553"/>
    </source>
</evidence>
<gene>
    <name evidence="2" type="ORF">AMECASPLE_005258</name>
</gene>
<evidence type="ECO:0000313" key="2">
    <source>
        <dbReference type="EMBL" id="MEQ2282876.1"/>
    </source>
</evidence>
<evidence type="ECO:0000256" key="1">
    <source>
        <dbReference type="SAM" id="MobiDB-lite"/>
    </source>
</evidence>
<keyword evidence="3" id="KW-1185">Reference proteome</keyword>
<feature type="region of interest" description="Disordered" evidence="1">
    <location>
        <begin position="1"/>
        <end position="64"/>
    </location>
</feature>
<dbReference type="Proteomes" id="UP001469553">
    <property type="component" value="Unassembled WGS sequence"/>
</dbReference>
<reference evidence="2 3" key="1">
    <citation type="submission" date="2021-06" db="EMBL/GenBank/DDBJ databases">
        <authorList>
            <person name="Palmer J.M."/>
        </authorList>
    </citation>
    <scope>NUCLEOTIDE SEQUENCE [LARGE SCALE GENOMIC DNA]</scope>
    <source>
        <strain evidence="2 3">AS_MEX2019</strain>
        <tissue evidence="2">Muscle</tissue>
    </source>
</reference>
<name>A0ABV0XN25_9TELE</name>
<comment type="caution">
    <text evidence="2">The sequence shown here is derived from an EMBL/GenBank/DDBJ whole genome shotgun (WGS) entry which is preliminary data.</text>
</comment>
<dbReference type="EMBL" id="JAHRIP010009641">
    <property type="protein sequence ID" value="MEQ2282876.1"/>
    <property type="molecule type" value="Genomic_DNA"/>
</dbReference>